<accession>A0ABP7PCX9</accession>
<keyword evidence="2" id="KW-0479">Metal-binding</keyword>
<organism evidence="6 7">
    <name type="scientific">Allohahella marinimesophila</name>
    <dbReference type="NCBI Taxonomy" id="1054972"/>
    <lineage>
        <taxon>Bacteria</taxon>
        <taxon>Pseudomonadati</taxon>
        <taxon>Pseudomonadota</taxon>
        <taxon>Gammaproteobacteria</taxon>
        <taxon>Oceanospirillales</taxon>
        <taxon>Hahellaceae</taxon>
        <taxon>Allohahella</taxon>
    </lineage>
</organism>
<evidence type="ECO:0000259" key="5">
    <source>
        <dbReference type="Pfam" id="PF24827"/>
    </source>
</evidence>
<dbReference type="Gene3D" id="3.40.630.10">
    <property type="entry name" value="Zn peptidases"/>
    <property type="match status" value="1"/>
</dbReference>
<feature type="domain" description="Succinylglutamate desuccinylase/Aspartoacylase catalytic" evidence="5">
    <location>
        <begin position="31"/>
        <end position="202"/>
    </location>
</feature>
<name>A0ABP7PCX9_9GAMM</name>
<proteinExistence type="predicted"/>
<keyword evidence="7" id="KW-1185">Reference proteome</keyword>
<evidence type="ECO:0000313" key="6">
    <source>
        <dbReference type="EMBL" id="GAA3963659.1"/>
    </source>
</evidence>
<dbReference type="PANTHER" id="PTHR37326:SF1">
    <property type="entry name" value="BLL3975 PROTEIN"/>
    <property type="match status" value="1"/>
</dbReference>
<evidence type="ECO:0000256" key="3">
    <source>
        <dbReference type="ARBA" id="ARBA00022801"/>
    </source>
</evidence>
<dbReference type="Pfam" id="PF24827">
    <property type="entry name" value="AstE_AspA_cat"/>
    <property type="match status" value="1"/>
</dbReference>
<dbReference type="PANTHER" id="PTHR37326">
    <property type="entry name" value="BLL3975 PROTEIN"/>
    <property type="match status" value="1"/>
</dbReference>
<dbReference type="SUPFAM" id="SSF53187">
    <property type="entry name" value="Zn-dependent exopeptidases"/>
    <property type="match status" value="1"/>
</dbReference>
<gene>
    <name evidence="6" type="ORF">GCM10022278_21830</name>
</gene>
<dbReference type="RefSeq" id="WP_344806201.1">
    <property type="nucleotide sequence ID" value="NZ_BAABBO010000009.1"/>
</dbReference>
<evidence type="ECO:0000256" key="1">
    <source>
        <dbReference type="ARBA" id="ARBA00001947"/>
    </source>
</evidence>
<evidence type="ECO:0000256" key="2">
    <source>
        <dbReference type="ARBA" id="ARBA00022723"/>
    </source>
</evidence>
<dbReference type="EMBL" id="BAABBO010000009">
    <property type="protein sequence ID" value="GAA3963659.1"/>
    <property type="molecule type" value="Genomic_DNA"/>
</dbReference>
<keyword evidence="3" id="KW-0378">Hydrolase</keyword>
<comment type="caution">
    <text evidence="6">The sequence shown here is derived from an EMBL/GenBank/DDBJ whole genome shotgun (WGS) entry which is preliminary data.</text>
</comment>
<comment type="cofactor">
    <cofactor evidence="1">
        <name>Zn(2+)</name>
        <dbReference type="ChEBI" id="CHEBI:29105"/>
    </cofactor>
</comment>
<protein>
    <submittedName>
        <fullName evidence="6">M14 family metallopeptidase</fullName>
    </submittedName>
</protein>
<dbReference type="InterPro" id="IPR055438">
    <property type="entry name" value="AstE_AspA_cat"/>
</dbReference>
<dbReference type="Proteomes" id="UP001501337">
    <property type="component" value="Unassembled WGS sequence"/>
</dbReference>
<keyword evidence="4" id="KW-0862">Zinc</keyword>
<dbReference type="CDD" id="cd06250">
    <property type="entry name" value="M14_PaAOTO_like"/>
    <property type="match status" value="1"/>
</dbReference>
<evidence type="ECO:0000256" key="4">
    <source>
        <dbReference type="ARBA" id="ARBA00022833"/>
    </source>
</evidence>
<dbReference type="InterPro" id="IPR053138">
    <property type="entry name" value="N-alpha-Ac-DABA_deacetylase"/>
</dbReference>
<sequence>MQTETIPLWSPAPGTRRELQVYRFGEIGSKGPVVYLQAGLHADEWPGLLVLQHLIPLLASAEADGRLKGRVILVPFANPVGMAQNIFGYVTGRFDLTGRGNFNRNFPTFNVGEFEIDTLPDDLGPGFRNFLQQSLRARSPDNETDYLKQLLLGLALEADYVFDLHCDDYTAAHAYCADFQQTQAAEVAGMLGFTHLFTEPLEGVIAFDGSALKPWYDLLSATGNTQLEAEMPLTMTLEYRGQIDVDDVLAEDDAERLMSVLGHFGVVDEAPADSRTCDVEISPLQAVDTVYAPETGLLVFRRQLGERLKTGEHYADIVRIDQLPPDNRLQLRARTDGILMGLSHRRLVRPGDQIAKVAGSAALAHRRPGSLLQI</sequence>
<reference evidence="7" key="1">
    <citation type="journal article" date="2019" name="Int. J. Syst. Evol. Microbiol.">
        <title>The Global Catalogue of Microorganisms (GCM) 10K type strain sequencing project: providing services to taxonomists for standard genome sequencing and annotation.</title>
        <authorList>
            <consortium name="The Broad Institute Genomics Platform"/>
            <consortium name="The Broad Institute Genome Sequencing Center for Infectious Disease"/>
            <person name="Wu L."/>
            <person name="Ma J."/>
        </authorList>
    </citation>
    <scope>NUCLEOTIDE SEQUENCE [LARGE SCALE GENOMIC DNA]</scope>
    <source>
        <strain evidence="7">JCM 17555</strain>
    </source>
</reference>
<evidence type="ECO:0000313" key="7">
    <source>
        <dbReference type="Proteomes" id="UP001501337"/>
    </source>
</evidence>